<dbReference type="Pfam" id="PF12897">
    <property type="entry name" value="Asp_aminotransf"/>
    <property type="match status" value="1"/>
</dbReference>
<dbReference type="EMBL" id="JBHUKU010000004">
    <property type="protein sequence ID" value="MFD2458463.1"/>
    <property type="molecule type" value="Genomic_DNA"/>
</dbReference>
<dbReference type="InterPro" id="IPR015422">
    <property type="entry name" value="PyrdxlP-dep_Trfase_small"/>
</dbReference>
<proteinExistence type="predicted"/>
<dbReference type="InterPro" id="IPR015424">
    <property type="entry name" value="PyrdxlP-dep_Trfase"/>
</dbReference>
<keyword evidence="1" id="KW-0045">Antibiotic biosynthesis</keyword>
<dbReference type="Gene3D" id="3.40.640.10">
    <property type="entry name" value="Type I PLP-dependent aspartate aminotransferase-like (Major domain)"/>
    <property type="match status" value="1"/>
</dbReference>
<dbReference type="PANTHER" id="PTHR43799">
    <property type="entry name" value="AMINOTRANSFERASE, PUTATIVE-RELATED"/>
    <property type="match status" value="1"/>
</dbReference>
<comment type="caution">
    <text evidence="2">The sequence shown here is derived from an EMBL/GenBank/DDBJ whole genome shotgun (WGS) entry which is preliminary data.</text>
</comment>
<keyword evidence="2" id="KW-0032">Aminotransferase</keyword>
<keyword evidence="2" id="KW-0808">Transferase</keyword>
<reference evidence="3" key="1">
    <citation type="journal article" date="2019" name="Int. J. Syst. Evol. Microbiol.">
        <title>The Global Catalogue of Microorganisms (GCM) 10K type strain sequencing project: providing services to taxonomists for standard genome sequencing and annotation.</title>
        <authorList>
            <consortium name="The Broad Institute Genomics Platform"/>
            <consortium name="The Broad Institute Genome Sequencing Center for Infectious Disease"/>
            <person name="Wu L."/>
            <person name="Ma J."/>
        </authorList>
    </citation>
    <scope>NUCLEOTIDE SEQUENCE [LARGE SCALE GENOMIC DNA]</scope>
    <source>
        <strain evidence="3">CGMCC 4.7643</strain>
    </source>
</reference>
<organism evidence="2 3">
    <name type="scientific">Amycolatopsis samaneae</name>
    <dbReference type="NCBI Taxonomy" id="664691"/>
    <lineage>
        <taxon>Bacteria</taxon>
        <taxon>Bacillati</taxon>
        <taxon>Actinomycetota</taxon>
        <taxon>Actinomycetes</taxon>
        <taxon>Pseudonocardiales</taxon>
        <taxon>Pseudonocardiaceae</taxon>
        <taxon>Amycolatopsis</taxon>
    </lineage>
</organism>
<evidence type="ECO:0000256" key="1">
    <source>
        <dbReference type="ARBA" id="ARBA00023194"/>
    </source>
</evidence>
<name>A0ABW5GBI7_9PSEU</name>
<dbReference type="Proteomes" id="UP001597419">
    <property type="component" value="Unassembled WGS sequence"/>
</dbReference>
<evidence type="ECO:0000313" key="2">
    <source>
        <dbReference type="EMBL" id="MFD2458463.1"/>
    </source>
</evidence>
<dbReference type="InterPro" id="IPR024551">
    <property type="entry name" value="AspAT_Ic"/>
</dbReference>
<keyword evidence="3" id="KW-1185">Reference proteome</keyword>
<dbReference type="SUPFAM" id="SSF53383">
    <property type="entry name" value="PLP-dependent transferases"/>
    <property type="match status" value="1"/>
</dbReference>
<dbReference type="InterPro" id="IPR015421">
    <property type="entry name" value="PyrdxlP-dep_Trfase_major"/>
</dbReference>
<accession>A0ABW5GBI7</accession>
<dbReference type="GO" id="GO:0008483">
    <property type="term" value="F:transaminase activity"/>
    <property type="evidence" value="ECO:0007669"/>
    <property type="project" value="UniProtKB-KW"/>
</dbReference>
<gene>
    <name evidence="2" type="ORF">ACFSYJ_07630</name>
</gene>
<dbReference type="Gene3D" id="3.90.1150.10">
    <property type="entry name" value="Aspartate Aminotransferase, domain 1"/>
    <property type="match status" value="1"/>
</dbReference>
<protein>
    <submittedName>
        <fullName evidence="2">Aminotransferase class I/II-fold pyridoxal phosphate-dependent enzyme</fullName>
    </submittedName>
</protein>
<dbReference type="CDD" id="cd00609">
    <property type="entry name" value="AAT_like"/>
    <property type="match status" value="1"/>
</dbReference>
<dbReference type="RefSeq" id="WP_345388003.1">
    <property type="nucleotide sequence ID" value="NZ_BAABHG010000002.1"/>
</dbReference>
<dbReference type="PANTHER" id="PTHR43799:SF1">
    <property type="entry name" value="ASPARTATE AMINOTRANSFERASE"/>
    <property type="match status" value="1"/>
</dbReference>
<sequence length="414" mass="44527">MTTAPVDVDSARRDYAALVGRGLHLDITRGKPAPRQLDLSAELLSLPNGAHTAEDGTDVRNYGGLEGLAELRRIFAPALQVPVEQLLAAGNSSLELMHDATVQAMLSKLPGAERRWADEPRVAFLCPVPGYDRHFALSARFGIELIQVPMTETGPDMDVVERLVAEDAGIKGIWCVPKYSNPTGVTYAEDTVRRLAAMTTAAPDFRIFWDNAYTVHHLTDAEPELADILALAAEHGNADRVFVFGSTSKITFAGAGVGFFGASQANLDWWSALVGKRTIGPDKVNQLRHALFLRDEDGVRALMRRHAEIIAPKFAAVDRIFSEELGGTGLASWTKPLGGYFVTLTVPEGTAKEVVRLAKEAGIALTPAGATHPHGEDPADATIRIAPTFPELAEVEEALRGVAVCVRLAAAERA</sequence>
<evidence type="ECO:0000313" key="3">
    <source>
        <dbReference type="Proteomes" id="UP001597419"/>
    </source>
</evidence>